<protein>
    <submittedName>
        <fullName evidence="3">Uncharacterized protein</fullName>
    </submittedName>
</protein>
<feature type="region of interest" description="Disordered" evidence="1">
    <location>
        <begin position="122"/>
        <end position="149"/>
    </location>
</feature>
<keyword evidence="2" id="KW-0472">Membrane</keyword>
<evidence type="ECO:0000313" key="4">
    <source>
        <dbReference type="Proteomes" id="UP000740926"/>
    </source>
</evidence>
<feature type="transmembrane region" description="Helical" evidence="2">
    <location>
        <begin position="12"/>
        <end position="33"/>
    </location>
</feature>
<evidence type="ECO:0000313" key="3">
    <source>
        <dbReference type="EMBL" id="KAG1555521.1"/>
    </source>
</evidence>
<reference evidence="3 4" key="1">
    <citation type="journal article" date="2020" name="Microb. Genom.">
        <title>Genetic diversity of clinical and environmental Mucorales isolates obtained from an investigation of mucormycosis cases among solid organ transplant recipients.</title>
        <authorList>
            <person name="Nguyen M.H."/>
            <person name="Kaul D."/>
            <person name="Muto C."/>
            <person name="Cheng S.J."/>
            <person name="Richter R.A."/>
            <person name="Bruno V.M."/>
            <person name="Liu G."/>
            <person name="Beyhan S."/>
            <person name="Sundermann A.J."/>
            <person name="Mounaud S."/>
            <person name="Pasculle A.W."/>
            <person name="Nierman W.C."/>
            <person name="Driscoll E."/>
            <person name="Cumbie R."/>
            <person name="Clancy C.J."/>
            <person name="Dupont C.L."/>
        </authorList>
    </citation>
    <scope>NUCLEOTIDE SEQUENCE [LARGE SCALE GENOMIC DNA]</scope>
    <source>
        <strain evidence="3 4">GL24</strain>
    </source>
</reference>
<keyword evidence="2" id="KW-1133">Transmembrane helix</keyword>
<evidence type="ECO:0000256" key="1">
    <source>
        <dbReference type="SAM" id="MobiDB-lite"/>
    </source>
</evidence>
<feature type="region of interest" description="Disordered" evidence="1">
    <location>
        <begin position="79"/>
        <end position="107"/>
    </location>
</feature>
<dbReference type="Proteomes" id="UP000740926">
    <property type="component" value="Unassembled WGS sequence"/>
</dbReference>
<dbReference type="AlphaFoldDB" id="A0A9P6YRH7"/>
<feature type="compositionally biased region" description="Low complexity" evidence="1">
    <location>
        <begin position="135"/>
        <end position="149"/>
    </location>
</feature>
<accession>A0A9P6YRH7</accession>
<evidence type="ECO:0000256" key="2">
    <source>
        <dbReference type="SAM" id="Phobius"/>
    </source>
</evidence>
<keyword evidence="4" id="KW-1185">Reference proteome</keyword>
<gene>
    <name evidence="3" type="ORF">G6F50_012840</name>
</gene>
<organism evidence="3 4">
    <name type="scientific">Rhizopus delemar</name>
    <dbReference type="NCBI Taxonomy" id="936053"/>
    <lineage>
        <taxon>Eukaryota</taxon>
        <taxon>Fungi</taxon>
        <taxon>Fungi incertae sedis</taxon>
        <taxon>Mucoromycota</taxon>
        <taxon>Mucoromycotina</taxon>
        <taxon>Mucoromycetes</taxon>
        <taxon>Mucorales</taxon>
        <taxon>Mucorineae</taxon>
        <taxon>Rhizopodaceae</taxon>
        <taxon>Rhizopus</taxon>
    </lineage>
</organism>
<dbReference type="EMBL" id="JAANIU010004400">
    <property type="protein sequence ID" value="KAG1555521.1"/>
    <property type="molecule type" value="Genomic_DNA"/>
</dbReference>
<name>A0A9P6YRH7_9FUNG</name>
<comment type="caution">
    <text evidence="3">The sequence shown here is derived from an EMBL/GenBank/DDBJ whole genome shotgun (WGS) entry which is preliminary data.</text>
</comment>
<proteinExistence type="predicted"/>
<sequence>MTLWQAAAPASSLGFTLVGLVILLPVILGYTAWSYRVFRGKPTQAGHLRLRSPTRRFQRAACAAAQIAGDAHFRAGRCPGCPAPPGAGRPGQGPQRNERTRLLPAGAAPRAAAVEGGCAPGPARAAGAVGGRTGPAGAAAGLAAGRAAR</sequence>
<keyword evidence="2" id="KW-0812">Transmembrane</keyword>